<dbReference type="Pfam" id="PF13831">
    <property type="entry name" value="PHD_2"/>
    <property type="match status" value="1"/>
</dbReference>
<evidence type="ECO:0000256" key="10">
    <source>
        <dbReference type="SAM" id="MobiDB-lite"/>
    </source>
</evidence>
<feature type="region of interest" description="Disordered" evidence="10">
    <location>
        <begin position="1072"/>
        <end position="1119"/>
    </location>
</feature>
<dbReference type="CDD" id="cd15670">
    <property type="entry name" value="ePHD_BRPF"/>
    <property type="match status" value="1"/>
</dbReference>
<dbReference type="FunFam" id="3.30.40.10:FF:000008">
    <property type="entry name" value="Bromodomain containing 1, isoform CRA_a"/>
    <property type="match status" value="1"/>
</dbReference>
<dbReference type="PANTHER" id="PTHR13793">
    <property type="entry name" value="PHD FINGER PROTEINS"/>
    <property type="match status" value="1"/>
</dbReference>
<feature type="compositionally biased region" description="Polar residues" evidence="10">
    <location>
        <begin position="211"/>
        <end position="227"/>
    </location>
</feature>
<feature type="domain" description="PHD-type" evidence="12">
    <location>
        <begin position="517"/>
        <end position="567"/>
    </location>
</feature>
<dbReference type="SMART" id="SM00293">
    <property type="entry name" value="PWWP"/>
    <property type="match status" value="1"/>
</dbReference>
<keyword evidence="7" id="KW-0539">Nucleus</keyword>
<dbReference type="InterPro" id="IPR050701">
    <property type="entry name" value="Histone_Mod_Regulator"/>
</dbReference>
<feature type="compositionally biased region" description="Basic and acidic residues" evidence="10">
    <location>
        <begin position="1110"/>
        <end position="1119"/>
    </location>
</feature>
<accession>A0A9N9GF09</accession>
<dbReference type="GO" id="GO:0005634">
    <property type="term" value="C:nucleus"/>
    <property type="evidence" value="ECO:0007669"/>
    <property type="project" value="UniProtKB-SubCell"/>
</dbReference>
<feature type="compositionally biased region" description="Polar residues" evidence="10">
    <location>
        <begin position="1"/>
        <end position="21"/>
    </location>
</feature>
<dbReference type="Pfam" id="PF10513">
    <property type="entry name" value="EPL1"/>
    <property type="match status" value="1"/>
</dbReference>
<dbReference type="PROSITE" id="PS50014">
    <property type="entry name" value="BROMODOMAIN_2"/>
    <property type="match status" value="1"/>
</dbReference>
<keyword evidence="2" id="KW-0479">Metal-binding</keyword>
<feature type="region of interest" description="Disordered" evidence="10">
    <location>
        <begin position="1"/>
        <end position="60"/>
    </location>
</feature>
<dbReference type="SUPFAM" id="SSF63748">
    <property type="entry name" value="Tudor/PWWP/MBT"/>
    <property type="match status" value="1"/>
</dbReference>
<evidence type="ECO:0000256" key="4">
    <source>
        <dbReference type="ARBA" id="ARBA00022771"/>
    </source>
</evidence>
<evidence type="ECO:0000256" key="7">
    <source>
        <dbReference type="ARBA" id="ARBA00023242"/>
    </source>
</evidence>
<dbReference type="GO" id="GO:0006357">
    <property type="term" value="P:regulation of transcription by RNA polymerase II"/>
    <property type="evidence" value="ECO:0007669"/>
    <property type="project" value="TreeGrafter"/>
</dbReference>
<dbReference type="InterPro" id="IPR001487">
    <property type="entry name" value="Bromodomain"/>
</dbReference>
<dbReference type="PROSITE" id="PS51805">
    <property type="entry name" value="EPHD"/>
    <property type="match status" value="1"/>
</dbReference>
<feature type="region of interest" description="Disordered" evidence="10">
    <location>
        <begin position="211"/>
        <end position="302"/>
    </location>
</feature>
<reference evidence="15" key="1">
    <citation type="submission" date="2021-06" db="EMBL/GenBank/DDBJ databases">
        <authorList>
            <person name="Kallberg Y."/>
            <person name="Tangrot J."/>
            <person name="Rosling A."/>
        </authorList>
    </citation>
    <scope>NUCLEOTIDE SEQUENCE</scope>
    <source>
        <strain evidence="15">87-6 pot B 2015</strain>
    </source>
</reference>
<dbReference type="Proteomes" id="UP000789375">
    <property type="component" value="Unassembled WGS sequence"/>
</dbReference>
<evidence type="ECO:0000259" key="11">
    <source>
        <dbReference type="PROSITE" id="PS50014"/>
    </source>
</evidence>
<dbReference type="PROSITE" id="PS50016">
    <property type="entry name" value="ZF_PHD_2"/>
    <property type="match status" value="1"/>
</dbReference>
<dbReference type="Gene3D" id="1.20.920.10">
    <property type="entry name" value="Bromodomain-like"/>
    <property type="match status" value="1"/>
</dbReference>
<protein>
    <submittedName>
        <fullName evidence="15">12598_t:CDS:1</fullName>
    </submittedName>
</protein>
<feature type="compositionally biased region" description="Basic and acidic residues" evidence="10">
    <location>
        <begin position="270"/>
        <end position="297"/>
    </location>
</feature>
<keyword evidence="16" id="KW-1185">Reference proteome</keyword>
<dbReference type="InterPro" id="IPR019542">
    <property type="entry name" value="Enhancer_polycomb-like_N"/>
</dbReference>
<organism evidence="15 16">
    <name type="scientific">Funneliformis mosseae</name>
    <name type="common">Endomycorrhizal fungus</name>
    <name type="synonym">Glomus mosseae</name>
    <dbReference type="NCBI Taxonomy" id="27381"/>
    <lineage>
        <taxon>Eukaryota</taxon>
        <taxon>Fungi</taxon>
        <taxon>Fungi incertae sedis</taxon>
        <taxon>Mucoromycota</taxon>
        <taxon>Glomeromycotina</taxon>
        <taxon>Glomeromycetes</taxon>
        <taxon>Glomerales</taxon>
        <taxon>Glomeraceae</taxon>
        <taxon>Funneliformis</taxon>
    </lineage>
</organism>
<feature type="domain" description="PWWP" evidence="13">
    <location>
        <begin position="1251"/>
        <end position="1324"/>
    </location>
</feature>
<dbReference type="InterPro" id="IPR019786">
    <property type="entry name" value="Zinc_finger_PHD-type_CS"/>
</dbReference>
<gene>
    <name evidence="15" type="ORF">FMOSSE_LOCUS9185</name>
</gene>
<feature type="region of interest" description="Disordered" evidence="10">
    <location>
        <begin position="711"/>
        <end position="777"/>
    </location>
</feature>
<dbReference type="CDD" id="cd15492">
    <property type="entry name" value="PHD_BRPF_JADE_like"/>
    <property type="match status" value="1"/>
</dbReference>
<evidence type="ECO:0000313" key="15">
    <source>
        <dbReference type="EMBL" id="CAG8605589.1"/>
    </source>
</evidence>
<evidence type="ECO:0000313" key="16">
    <source>
        <dbReference type="Proteomes" id="UP000789375"/>
    </source>
</evidence>
<dbReference type="InterPro" id="IPR001965">
    <property type="entry name" value="Znf_PHD"/>
</dbReference>
<dbReference type="Pfam" id="PF00439">
    <property type="entry name" value="Bromodomain"/>
    <property type="match status" value="1"/>
</dbReference>
<dbReference type="Gene3D" id="3.30.40.10">
    <property type="entry name" value="Zinc/RING finger domain, C3HC4 (zinc finger)"/>
    <property type="match status" value="2"/>
</dbReference>
<dbReference type="Pfam" id="PF00855">
    <property type="entry name" value="PWWP"/>
    <property type="match status" value="1"/>
</dbReference>
<dbReference type="SMART" id="SM00249">
    <property type="entry name" value="PHD"/>
    <property type="match status" value="2"/>
</dbReference>
<dbReference type="InterPro" id="IPR011011">
    <property type="entry name" value="Znf_FYVE_PHD"/>
</dbReference>
<dbReference type="Pfam" id="PF13832">
    <property type="entry name" value="zf-HC5HC2H_2"/>
    <property type="match status" value="1"/>
</dbReference>
<dbReference type="SUPFAM" id="SSF57903">
    <property type="entry name" value="FYVE/PHD zinc finger"/>
    <property type="match status" value="1"/>
</dbReference>
<evidence type="ECO:0000256" key="9">
    <source>
        <dbReference type="PROSITE-ProRule" id="PRU00146"/>
    </source>
</evidence>
<evidence type="ECO:0000259" key="14">
    <source>
        <dbReference type="PROSITE" id="PS51805"/>
    </source>
</evidence>
<evidence type="ECO:0000256" key="8">
    <source>
        <dbReference type="PROSITE-ProRule" id="PRU00035"/>
    </source>
</evidence>
<dbReference type="PROSITE" id="PS50812">
    <property type="entry name" value="PWWP"/>
    <property type="match status" value="1"/>
</dbReference>
<dbReference type="InterPro" id="IPR013083">
    <property type="entry name" value="Znf_RING/FYVE/PHD"/>
</dbReference>
<keyword evidence="4 9" id="KW-0863">Zinc-finger</keyword>
<keyword evidence="3" id="KW-0677">Repeat</keyword>
<evidence type="ECO:0000259" key="12">
    <source>
        <dbReference type="PROSITE" id="PS50016"/>
    </source>
</evidence>
<feature type="compositionally biased region" description="Basic residues" evidence="10">
    <location>
        <begin position="1072"/>
        <end position="1082"/>
    </location>
</feature>
<feature type="compositionally biased region" description="Acidic residues" evidence="10">
    <location>
        <begin position="723"/>
        <end position="744"/>
    </location>
</feature>
<keyword evidence="5" id="KW-0862">Zinc</keyword>
<evidence type="ECO:0000256" key="2">
    <source>
        <dbReference type="ARBA" id="ARBA00022723"/>
    </source>
</evidence>
<comment type="caution">
    <text evidence="15">The sequence shown here is derived from an EMBL/GenBank/DDBJ whole genome shotgun (WGS) entry which is preliminary data.</text>
</comment>
<evidence type="ECO:0000259" key="13">
    <source>
        <dbReference type="PROSITE" id="PS50812"/>
    </source>
</evidence>
<dbReference type="EMBL" id="CAJVPP010002605">
    <property type="protein sequence ID" value="CAG8605589.1"/>
    <property type="molecule type" value="Genomic_DNA"/>
</dbReference>
<dbReference type="GO" id="GO:0006325">
    <property type="term" value="P:chromatin organization"/>
    <property type="evidence" value="ECO:0007669"/>
    <property type="project" value="UniProtKB-ARBA"/>
</dbReference>
<evidence type="ECO:0000256" key="6">
    <source>
        <dbReference type="ARBA" id="ARBA00023117"/>
    </source>
</evidence>
<evidence type="ECO:0000256" key="1">
    <source>
        <dbReference type="ARBA" id="ARBA00004123"/>
    </source>
</evidence>
<dbReference type="SUPFAM" id="SSF47370">
    <property type="entry name" value="Bromodomain"/>
    <property type="match status" value="1"/>
</dbReference>
<comment type="subcellular location">
    <subcellularLocation>
        <location evidence="1">Nucleus</location>
    </subcellularLocation>
</comment>
<dbReference type="PANTHER" id="PTHR13793:SF107">
    <property type="entry name" value="BROMODOMAIN-CONTAINING PROTEIN HOMOLOG"/>
    <property type="match status" value="1"/>
</dbReference>
<sequence length="1380" mass="157658">MNPIKENTASPEHSIEPVTTHTRNKIVLRANRSTTHKPRNSSGGGGGSNRTYNKRASKKNKLIKTSKTRNKNKEIISTSKEVNESRIIPVEEPPREELPYDRFFPDLKLDEKLVVVYVSSKDLVGDRVEEKEVETTITKEENGEIAARNVKSAVQTQEYGDVNDHSIAIENNMTISTSTTEQAQIEEIRTTIVLLNNNHQEDKIQEVLPPTSNIHSIKGSGCSQDSFASLPKNFEETSTPKDSEEISSSKDLNEEMSEETPSPKISSRKSSIEKTFRKDAKDDHDDDTASFKASSHDDMDEETIDEDEQDEMQIELENSMMKLPSINYDVTVENKSLDKEMDWIFTNPIVAADDHNVVENGVKKDQVIVEGPSTAIITTVEDNMPIAQPPPVKKLPVPSFKRINFTKEEPDETFVRPEGHYIRHVELSEKDLVEIVEYDMDEQGIYKYIFCYTIMIIYNLDDYWLKSLNEERRKDDLGEISADVFEAVIDRLEKEWFDLTKNLPKGNTDKDSMTPEDSTCAICDDGECENSNAIVFCDGCNLAVHQDCYGIPYIPEGQWLCRKCIVSPETPVSCIFCPNEGGAFKKTNTNRWAHLLCALWIPEVGLSNTVYMEPIDNIEGIPRGRWKLKCYICEKRMGACIQCQNTHCCTAFHVTCARKAKLCMRMKFPDENHNHYIMKAYCDKHTPRDYREQIDVASTVAAAQKLLMDPVQTGKRRRHDIDYGTDESDDYVPSDSEEEDMEDQYIDKTEISHSRKTRKRKQTDDVTSNRKTNKALRSIENGQVAQSVENKNSKAARAYNHTYTDTAPVAPAVIMEKVLPVLARQKGTMRKKPELITIICKYWSLKREFRRGAPLLKRLHLEPWTASASAHKQSEEEKWAKYMAMTDLRKDLEKVRMLVDLVHRREKEKLKKTRLQVKYLETILFPLDYILRPALEEIVALDKNEIFAKPVSIEEVPDYLIHIMHPMDFGTMRKKIDAHEYSLGSGLQGFKDDLELVFRNAMTYNTSDTIYYRVAKKLQIQSQSIVANAEQDYSGLNIDPKKGVLDVPLHPEIFTYNSDPLKFPEPKKKIVPKRNKKTRGRSARGNATENGEGLSRVLRSRTSRLATTSKKPEQETKVEETKVKETIDGRKLPKGWIYLTDEDDEEEGNEESIPLINGIEYQVPVVDNDNVIATRTRSRKSSVSEMIIKTEDDETEMSVEPLEVVRRSRSNSQNMSEAALVTTPNSEITVQTRSRKGSIDSSTAEITNVPFGSLVWAKMQGFPWYPAEVADPEKANITSVIRADKKEGDTYLVHFFDERKLGKKSYNRSWKWVPANKIILMGDEKTDLAKLKDRGMKNKMKREIPNAYEAACKSKGREPVLLDQFTKSITVPLRRNSRNK</sequence>
<keyword evidence="6 8" id="KW-0103">Bromodomain</keyword>
<dbReference type="FunFam" id="3.30.40.10:FF:000007">
    <property type="entry name" value="Bromodomain containing 1, isoform CRA_b"/>
    <property type="match status" value="1"/>
</dbReference>
<evidence type="ECO:0000256" key="3">
    <source>
        <dbReference type="ARBA" id="ARBA00022737"/>
    </source>
</evidence>
<feature type="domain" description="PHD-type" evidence="14">
    <location>
        <begin position="571"/>
        <end position="686"/>
    </location>
</feature>
<proteinExistence type="predicted"/>
<dbReference type="Gene3D" id="2.30.30.140">
    <property type="match status" value="1"/>
</dbReference>
<feature type="compositionally biased region" description="Basic and acidic residues" evidence="10">
    <location>
        <begin position="233"/>
        <end position="253"/>
    </location>
</feature>
<dbReference type="PRINTS" id="PR00503">
    <property type="entry name" value="BROMODOMAIN"/>
</dbReference>
<feature type="domain" description="Bromo" evidence="11">
    <location>
        <begin position="939"/>
        <end position="1012"/>
    </location>
</feature>
<dbReference type="InterPro" id="IPR034732">
    <property type="entry name" value="EPHD"/>
</dbReference>
<dbReference type="PROSITE" id="PS01359">
    <property type="entry name" value="ZF_PHD_1"/>
    <property type="match status" value="1"/>
</dbReference>
<dbReference type="CDD" id="cd05839">
    <property type="entry name" value="PWWP_BRPF"/>
    <property type="match status" value="1"/>
</dbReference>
<dbReference type="InterPro" id="IPR019787">
    <property type="entry name" value="Znf_PHD-finger"/>
</dbReference>
<dbReference type="GO" id="GO:0008270">
    <property type="term" value="F:zinc ion binding"/>
    <property type="evidence" value="ECO:0007669"/>
    <property type="project" value="UniProtKB-KW"/>
</dbReference>
<evidence type="ECO:0000256" key="5">
    <source>
        <dbReference type="ARBA" id="ARBA00022833"/>
    </source>
</evidence>
<dbReference type="InterPro" id="IPR000313">
    <property type="entry name" value="PWWP_dom"/>
</dbReference>
<name>A0A9N9GF09_FUNMO</name>
<dbReference type="InterPro" id="IPR036427">
    <property type="entry name" value="Bromodomain-like_sf"/>
</dbReference>
<dbReference type="SMART" id="SM00297">
    <property type="entry name" value="BROMO"/>
    <property type="match status" value="1"/>
</dbReference>